<evidence type="ECO:0000256" key="7">
    <source>
        <dbReference type="ARBA" id="ARBA00023239"/>
    </source>
</evidence>
<keyword evidence="8" id="KW-0704">Schiff base</keyword>
<dbReference type="InterPro" id="IPR053414">
    <property type="entry name" value="FBA_class_1"/>
</dbReference>
<dbReference type="InterPro" id="IPR013785">
    <property type="entry name" value="Aldolase_TIM"/>
</dbReference>
<sequence length="272" mass="29639">MVSFSYVGKAVRLNRILRDGKAVVFAFDHGVEHGPKDFPPEHVDPKAILKKVVEAGVDAVMVTPGMAHLTHDIWANRTALIVKITGKTNLRPEEQKLLQSTFGYVEDAVALGADAVAATVYWGSPFEDAMLSQWFAIREAADRYGLPCLQLSYPRGPAIKNMYDVEVVRYGVRAAVESGADLIKTYYTGSRESFAEVVKVGAGVPILMSGGPLREKPVEFLQDVRSVMDAGARGVVVGRNVFQSKNPVGMVKAVMAIVHEGKEPEEVARLVE</sequence>
<protein>
    <recommendedName>
        <fullName evidence="4">fructose-bisphosphate aldolase</fullName>
        <ecNumber evidence="4">4.1.2.13</ecNumber>
    </recommendedName>
</protein>
<dbReference type="InterPro" id="IPR041720">
    <property type="entry name" value="FbaB-like"/>
</dbReference>
<comment type="catalytic activity">
    <reaction evidence="1">
        <text>beta-D-fructose 1,6-bisphosphate = D-glyceraldehyde 3-phosphate + dihydroxyacetone phosphate</text>
        <dbReference type="Rhea" id="RHEA:14729"/>
        <dbReference type="ChEBI" id="CHEBI:32966"/>
        <dbReference type="ChEBI" id="CHEBI:57642"/>
        <dbReference type="ChEBI" id="CHEBI:59776"/>
        <dbReference type="EC" id="4.1.2.13"/>
    </reaction>
</comment>
<feature type="active site" description="Proton donor" evidence="9">
    <location>
        <position position="153"/>
    </location>
</feature>
<name>A0A7C4FHF3_9CREN</name>
<dbReference type="GO" id="GO:0005737">
    <property type="term" value="C:cytoplasm"/>
    <property type="evidence" value="ECO:0007669"/>
    <property type="project" value="UniProtKB-SubCell"/>
</dbReference>
<evidence type="ECO:0000256" key="1">
    <source>
        <dbReference type="ARBA" id="ARBA00000441"/>
    </source>
</evidence>
<organism evidence="10">
    <name type="scientific">Ignisphaera aggregans</name>
    <dbReference type="NCBI Taxonomy" id="334771"/>
    <lineage>
        <taxon>Archaea</taxon>
        <taxon>Thermoproteota</taxon>
        <taxon>Thermoprotei</taxon>
        <taxon>Desulfurococcales</taxon>
        <taxon>Desulfurococcaceae</taxon>
        <taxon>Ignisphaera</taxon>
    </lineage>
</organism>
<dbReference type="SUPFAM" id="SSF51569">
    <property type="entry name" value="Aldolase"/>
    <property type="match status" value="1"/>
</dbReference>
<keyword evidence="5" id="KW-0963">Cytoplasm</keyword>
<proteinExistence type="inferred from homology"/>
<evidence type="ECO:0000256" key="8">
    <source>
        <dbReference type="ARBA" id="ARBA00023270"/>
    </source>
</evidence>
<keyword evidence="7" id="KW-0456">Lyase</keyword>
<dbReference type="EC" id="4.1.2.13" evidence="4"/>
<feature type="active site" description="Schiff-base intermediate with dihydroxyacetone-P" evidence="9">
    <location>
        <position position="184"/>
    </location>
</feature>
<comment type="similarity">
    <text evidence="3">Belongs to the DeoC/FbaB aldolase family.</text>
</comment>
<keyword evidence="6" id="KW-0324">Glycolysis</keyword>
<dbReference type="AlphaFoldDB" id="A0A7C4FHF3"/>
<evidence type="ECO:0000256" key="9">
    <source>
        <dbReference type="PIRSR" id="PIRSR038992-1"/>
    </source>
</evidence>
<evidence type="ECO:0000256" key="4">
    <source>
        <dbReference type="ARBA" id="ARBA00013068"/>
    </source>
</evidence>
<dbReference type="PIRSF" id="PIRSF038992">
    <property type="entry name" value="Aldolase_Ia"/>
    <property type="match status" value="1"/>
</dbReference>
<evidence type="ECO:0000256" key="2">
    <source>
        <dbReference type="ARBA" id="ARBA00004496"/>
    </source>
</evidence>
<dbReference type="InterPro" id="IPR002915">
    <property type="entry name" value="DeoC/FbaB/LacD_aldolase"/>
</dbReference>
<dbReference type="SMART" id="SM01133">
    <property type="entry name" value="DeoC"/>
    <property type="match status" value="1"/>
</dbReference>
<dbReference type="PANTHER" id="PTHR47916:SF1">
    <property type="entry name" value="3-HYDROXY-5-PHOSPHONOOXYPENTANE-2,4-DIONE THIOLASE"/>
    <property type="match status" value="1"/>
</dbReference>
<evidence type="ECO:0000256" key="6">
    <source>
        <dbReference type="ARBA" id="ARBA00023152"/>
    </source>
</evidence>
<dbReference type="PANTHER" id="PTHR47916">
    <property type="entry name" value="FRUCTOSE-BISPHOSPHATE ALDOLASE CLASS 1"/>
    <property type="match status" value="1"/>
</dbReference>
<evidence type="ECO:0000256" key="5">
    <source>
        <dbReference type="ARBA" id="ARBA00022490"/>
    </source>
</evidence>
<dbReference type="GO" id="GO:0006096">
    <property type="term" value="P:glycolytic process"/>
    <property type="evidence" value="ECO:0007669"/>
    <property type="project" value="UniProtKB-KW"/>
</dbReference>
<dbReference type="NCBIfam" id="NF040816">
    <property type="entry name" value="Fbpase1_Arch"/>
    <property type="match status" value="1"/>
</dbReference>
<dbReference type="InterPro" id="IPR050456">
    <property type="entry name" value="DeoC/FbaB_aldolase"/>
</dbReference>
<dbReference type="Pfam" id="PF01791">
    <property type="entry name" value="DeoC"/>
    <property type="match status" value="1"/>
</dbReference>
<dbReference type="NCBIfam" id="NF005556">
    <property type="entry name" value="PRK07226.1"/>
    <property type="match status" value="1"/>
</dbReference>
<dbReference type="EMBL" id="DTFF01000038">
    <property type="protein sequence ID" value="HGI87548.1"/>
    <property type="molecule type" value="Genomic_DNA"/>
</dbReference>
<reference evidence="10" key="1">
    <citation type="journal article" date="2020" name="mSystems">
        <title>Genome- and Community-Level Interaction Insights into Carbon Utilization and Element Cycling Functions of Hydrothermarchaeota in Hydrothermal Sediment.</title>
        <authorList>
            <person name="Zhou Z."/>
            <person name="Liu Y."/>
            <person name="Xu W."/>
            <person name="Pan J."/>
            <person name="Luo Z.H."/>
            <person name="Li M."/>
        </authorList>
    </citation>
    <scope>NUCLEOTIDE SEQUENCE [LARGE SCALE GENOMIC DNA]</scope>
    <source>
        <strain evidence="10">SpSt-732</strain>
    </source>
</reference>
<comment type="subcellular location">
    <subcellularLocation>
        <location evidence="2">Cytoplasm</location>
    </subcellularLocation>
</comment>
<comment type="caution">
    <text evidence="10">The sequence shown here is derived from an EMBL/GenBank/DDBJ whole genome shotgun (WGS) entry which is preliminary data.</text>
</comment>
<dbReference type="Gene3D" id="3.20.20.70">
    <property type="entry name" value="Aldolase class I"/>
    <property type="match status" value="1"/>
</dbReference>
<dbReference type="CDD" id="cd00958">
    <property type="entry name" value="DhnA"/>
    <property type="match status" value="1"/>
</dbReference>
<evidence type="ECO:0000313" key="10">
    <source>
        <dbReference type="EMBL" id="HGI87548.1"/>
    </source>
</evidence>
<dbReference type="GO" id="GO:0004332">
    <property type="term" value="F:fructose-bisphosphate aldolase activity"/>
    <property type="evidence" value="ECO:0007669"/>
    <property type="project" value="UniProtKB-EC"/>
</dbReference>
<evidence type="ECO:0000256" key="3">
    <source>
        <dbReference type="ARBA" id="ARBA00008116"/>
    </source>
</evidence>
<gene>
    <name evidence="10" type="ORF">ENV14_04050</name>
</gene>
<accession>A0A7C4FHF3</accession>